<dbReference type="EMBL" id="KZ370154">
    <property type="protein sequence ID" value="PIO09332.1"/>
    <property type="molecule type" value="Genomic_DNA"/>
</dbReference>
<evidence type="ECO:0000313" key="3">
    <source>
        <dbReference type="Proteomes" id="UP000228934"/>
    </source>
</evidence>
<reference evidence="3" key="1">
    <citation type="journal article" date="2017" name="Nat. Commun.">
        <title>The North American bullfrog draft genome provides insight into hormonal regulation of long noncoding RNA.</title>
        <authorList>
            <person name="Hammond S.A."/>
            <person name="Warren R.L."/>
            <person name="Vandervalk B.P."/>
            <person name="Kucuk E."/>
            <person name="Khan H."/>
            <person name="Gibb E.A."/>
            <person name="Pandoh P."/>
            <person name="Kirk H."/>
            <person name="Zhao Y."/>
            <person name="Jones M."/>
            <person name="Mungall A.J."/>
            <person name="Coope R."/>
            <person name="Pleasance S."/>
            <person name="Moore R.A."/>
            <person name="Holt R.A."/>
            <person name="Round J.M."/>
            <person name="Ohora S."/>
            <person name="Walle B.V."/>
            <person name="Veldhoen N."/>
            <person name="Helbing C.C."/>
            <person name="Birol I."/>
        </authorList>
    </citation>
    <scope>NUCLEOTIDE SEQUENCE [LARGE SCALE GENOMIC DNA]</scope>
</reference>
<keyword evidence="1" id="KW-0812">Transmembrane</keyword>
<organism evidence="2 3">
    <name type="scientific">Aquarana catesbeiana</name>
    <name type="common">American bullfrog</name>
    <name type="synonym">Rana catesbeiana</name>
    <dbReference type="NCBI Taxonomy" id="8400"/>
    <lineage>
        <taxon>Eukaryota</taxon>
        <taxon>Metazoa</taxon>
        <taxon>Chordata</taxon>
        <taxon>Craniata</taxon>
        <taxon>Vertebrata</taxon>
        <taxon>Euteleostomi</taxon>
        <taxon>Amphibia</taxon>
        <taxon>Batrachia</taxon>
        <taxon>Anura</taxon>
        <taxon>Neobatrachia</taxon>
        <taxon>Ranoidea</taxon>
        <taxon>Ranidae</taxon>
        <taxon>Aquarana</taxon>
    </lineage>
</organism>
<keyword evidence="1" id="KW-1133">Transmembrane helix</keyword>
<proteinExistence type="predicted"/>
<feature type="transmembrane region" description="Helical" evidence="1">
    <location>
        <begin position="25"/>
        <end position="45"/>
    </location>
</feature>
<gene>
    <name evidence="2" type="ORF">AB205_0122580</name>
</gene>
<dbReference type="AlphaFoldDB" id="A0A2G9Q160"/>
<dbReference type="Proteomes" id="UP000228934">
    <property type="component" value="Unassembled WGS sequence"/>
</dbReference>
<name>A0A2G9Q160_AQUCT</name>
<keyword evidence="1" id="KW-0472">Membrane</keyword>
<sequence length="46" mass="5014">MCSTWNSAQTDNCTPLPSNVSHISHISLIFLSTNICVLSIPFVSFS</sequence>
<evidence type="ECO:0000256" key="1">
    <source>
        <dbReference type="SAM" id="Phobius"/>
    </source>
</evidence>
<accession>A0A2G9Q160</accession>
<keyword evidence="3" id="KW-1185">Reference proteome</keyword>
<evidence type="ECO:0000313" key="2">
    <source>
        <dbReference type="EMBL" id="PIO09332.1"/>
    </source>
</evidence>
<protein>
    <submittedName>
        <fullName evidence="2">Uncharacterized protein</fullName>
    </submittedName>
</protein>